<comment type="similarity">
    <text evidence="3">Belongs to the Nudix hydrolase family.</text>
</comment>
<feature type="domain" description="Nudix hydrolase" evidence="4">
    <location>
        <begin position="11"/>
        <end position="143"/>
    </location>
</feature>
<name>A0ABN6RFM3_9DEIO</name>
<comment type="cofactor">
    <cofactor evidence="1">
        <name>Mg(2+)</name>
        <dbReference type="ChEBI" id="CHEBI:18420"/>
    </cofactor>
</comment>
<proteinExistence type="inferred from homology"/>
<dbReference type="PRINTS" id="PR00502">
    <property type="entry name" value="NUDIXFAMILY"/>
</dbReference>
<organism evidence="5 6">
    <name type="scientific">Deinococcus aetherius</name>
    <dbReference type="NCBI Taxonomy" id="200252"/>
    <lineage>
        <taxon>Bacteria</taxon>
        <taxon>Thermotogati</taxon>
        <taxon>Deinococcota</taxon>
        <taxon>Deinococci</taxon>
        <taxon>Deinococcales</taxon>
        <taxon>Deinococcaceae</taxon>
        <taxon>Deinococcus</taxon>
    </lineage>
</organism>
<dbReference type="Gene3D" id="3.90.79.10">
    <property type="entry name" value="Nucleoside Triphosphate Pyrophosphohydrolase"/>
    <property type="match status" value="1"/>
</dbReference>
<dbReference type="InterPro" id="IPR048157">
    <property type="entry name" value="Nud_hyd_Dein"/>
</dbReference>
<dbReference type="InterPro" id="IPR020084">
    <property type="entry name" value="NUDIX_hydrolase_CS"/>
</dbReference>
<dbReference type="SUPFAM" id="SSF55811">
    <property type="entry name" value="Nudix"/>
    <property type="match status" value="1"/>
</dbReference>
<dbReference type="PANTHER" id="PTHR43046:SF14">
    <property type="entry name" value="MUTT_NUDIX FAMILY PROTEIN"/>
    <property type="match status" value="1"/>
</dbReference>
<dbReference type="NCBIfam" id="NF041652">
    <property type="entry name" value="Nud_hyd_Dein"/>
    <property type="match status" value="1"/>
</dbReference>
<dbReference type="PROSITE" id="PS51462">
    <property type="entry name" value="NUDIX"/>
    <property type="match status" value="1"/>
</dbReference>
<dbReference type="InterPro" id="IPR000086">
    <property type="entry name" value="NUDIX_hydrolase_dom"/>
</dbReference>
<accession>A0ABN6RFM3</accession>
<evidence type="ECO:0000313" key="6">
    <source>
        <dbReference type="Proteomes" id="UP001064971"/>
    </source>
</evidence>
<dbReference type="PANTHER" id="PTHR43046">
    <property type="entry name" value="GDP-MANNOSE MANNOSYL HYDROLASE"/>
    <property type="match status" value="1"/>
</dbReference>
<dbReference type="InterPro" id="IPR020476">
    <property type="entry name" value="Nudix_hydrolase"/>
</dbReference>
<dbReference type="Pfam" id="PF00293">
    <property type="entry name" value="NUDIX"/>
    <property type="match status" value="1"/>
</dbReference>
<dbReference type="EMBL" id="AP026560">
    <property type="protein sequence ID" value="BDP40447.1"/>
    <property type="molecule type" value="Genomic_DNA"/>
</dbReference>
<gene>
    <name evidence="5" type="ORF">DAETH_04160</name>
</gene>
<keyword evidence="6" id="KW-1185">Reference proteome</keyword>
<sequence>MQYDQSLDVPVTLRSAGVVVLNERDEVLLVCEHKPGSRGLWHIPAGGVEEGENPQDTAVREAYEETGLTVRPVKFLNTLLGRMPDGPLILRFAWLAEVIGDGDNPAPLPAFAGEVRKARFFTRAEFDELYERGEVRMYHTKVFVDTAYAMREVREKAGA</sequence>
<dbReference type="RefSeq" id="WP_264776296.1">
    <property type="nucleotide sequence ID" value="NZ_AP026560.1"/>
</dbReference>
<evidence type="ECO:0000256" key="1">
    <source>
        <dbReference type="ARBA" id="ARBA00001946"/>
    </source>
</evidence>
<evidence type="ECO:0000256" key="2">
    <source>
        <dbReference type="ARBA" id="ARBA00022801"/>
    </source>
</evidence>
<evidence type="ECO:0000259" key="4">
    <source>
        <dbReference type="PROSITE" id="PS51462"/>
    </source>
</evidence>
<dbReference type="PROSITE" id="PS00893">
    <property type="entry name" value="NUDIX_BOX"/>
    <property type="match status" value="1"/>
</dbReference>
<reference evidence="5" key="1">
    <citation type="submission" date="2022-07" db="EMBL/GenBank/DDBJ databases">
        <title>Complete Genome Sequence of the Radioresistant Bacterium Deinococcus aetherius ST0316, Isolated from the Air Dust collected in Lower Stratosphere above Japan.</title>
        <authorList>
            <person name="Satoh K."/>
            <person name="Hagiwara K."/>
            <person name="Katsumata K."/>
            <person name="Kubo A."/>
            <person name="Yokobori S."/>
            <person name="Yamagishi A."/>
            <person name="Oono Y."/>
            <person name="Narumi I."/>
        </authorList>
    </citation>
    <scope>NUCLEOTIDE SEQUENCE</scope>
    <source>
        <strain evidence="5">ST0316</strain>
    </source>
</reference>
<evidence type="ECO:0000313" key="5">
    <source>
        <dbReference type="EMBL" id="BDP40447.1"/>
    </source>
</evidence>
<dbReference type="Proteomes" id="UP001064971">
    <property type="component" value="Chromosome"/>
</dbReference>
<protein>
    <submittedName>
        <fullName evidence="5">DNA mismatch repair protein MutT</fullName>
    </submittedName>
</protein>
<evidence type="ECO:0000256" key="3">
    <source>
        <dbReference type="RuleBase" id="RU003476"/>
    </source>
</evidence>
<keyword evidence="2 3" id="KW-0378">Hydrolase</keyword>
<dbReference type="InterPro" id="IPR015797">
    <property type="entry name" value="NUDIX_hydrolase-like_dom_sf"/>
</dbReference>